<gene>
    <name evidence="1" type="ORF">R50_0537</name>
</gene>
<dbReference type="InterPro" id="IPR024042">
    <property type="entry name" value="TM1646-like_dom_sf"/>
</dbReference>
<dbReference type="Gene3D" id="1.20.120.490">
    <property type="entry name" value="Hypothetical protein TM1646-like domain"/>
    <property type="match status" value="1"/>
</dbReference>
<proteinExistence type="predicted"/>
<sequence length="133" mass="14777">MRIDATGPARVREEDGVLAAPGRARTPVRDLTASPAWRRLLQLEAELVAVPGPDTVQRYRQHVRTLLNRLLERATAARLPPLSARGRFRQLFVVARIDWELAEIGRQALTAHPGTALLGHLDALKGLLVDLWV</sequence>
<dbReference type="Proteomes" id="UP000503399">
    <property type="component" value="Chromosome"/>
</dbReference>
<dbReference type="SUPFAM" id="SSF158397">
    <property type="entry name" value="TM1646-like"/>
    <property type="match status" value="1"/>
</dbReference>
<dbReference type="KEGG" id="hfv:R50_0537"/>
<dbReference type="EMBL" id="LR778114">
    <property type="protein sequence ID" value="CAB1128043.1"/>
    <property type="molecule type" value="Genomic_DNA"/>
</dbReference>
<keyword evidence="2" id="KW-1185">Reference proteome</keyword>
<name>A0A6F8ZEH4_9FIRM</name>
<dbReference type="InterPro" id="IPR005585">
    <property type="entry name" value="DUF327"/>
</dbReference>
<evidence type="ECO:0000313" key="2">
    <source>
        <dbReference type="Proteomes" id="UP000503399"/>
    </source>
</evidence>
<accession>A0A6F8ZEH4</accession>
<evidence type="ECO:0008006" key="3">
    <source>
        <dbReference type="Google" id="ProtNLM"/>
    </source>
</evidence>
<dbReference type="AlphaFoldDB" id="A0A6F8ZEH4"/>
<organism evidence="1 2">
    <name type="scientific">Candidatus Hydrogenisulfobacillus filiaventi</name>
    <dbReference type="NCBI Taxonomy" id="2707344"/>
    <lineage>
        <taxon>Bacteria</taxon>
        <taxon>Bacillati</taxon>
        <taxon>Bacillota</taxon>
        <taxon>Clostridia</taxon>
        <taxon>Eubacteriales</taxon>
        <taxon>Clostridiales Family XVII. Incertae Sedis</taxon>
        <taxon>Candidatus Hydrogenisulfobacillus</taxon>
    </lineage>
</organism>
<protein>
    <recommendedName>
        <fullName evidence="3">DUF327 domain-containing protein</fullName>
    </recommendedName>
</protein>
<reference evidence="1 2" key="1">
    <citation type="submission" date="2020-02" db="EMBL/GenBank/DDBJ databases">
        <authorList>
            <person name="Hogendoorn C."/>
        </authorList>
    </citation>
    <scope>NUCLEOTIDE SEQUENCE [LARGE SCALE GENOMIC DNA]</scope>
    <source>
        <strain evidence="1">R501</strain>
    </source>
</reference>
<dbReference type="Pfam" id="PF03885">
    <property type="entry name" value="DUF327"/>
    <property type="match status" value="1"/>
</dbReference>
<evidence type="ECO:0000313" key="1">
    <source>
        <dbReference type="EMBL" id="CAB1128043.1"/>
    </source>
</evidence>